<dbReference type="RefSeq" id="WP_068136461.1">
    <property type="nucleotide sequence ID" value="NZ_CP042914.1"/>
</dbReference>
<sequence>MTAASIILALTLLGFAVWLELRERDEPQAGDADAAFDDDYLLARRRGRRAVHVLLVVAAVLILIAGLAGPGPIWIAMWLAVCGLLVVIMMLGMMDFYRSNRYLARKLPELRKQVLDASGEQSGGGTAGDEDPAS</sequence>
<dbReference type="KEGG" id="rul:UC8_19780"/>
<gene>
    <name evidence="2" type="ORF">UC8_19780</name>
</gene>
<dbReference type="Proteomes" id="UP000325286">
    <property type="component" value="Chromosome"/>
</dbReference>
<evidence type="ECO:0000313" key="3">
    <source>
        <dbReference type="Proteomes" id="UP000325286"/>
    </source>
</evidence>
<name>A0A5B9QRL0_9BACT</name>
<organism evidence="2 3">
    <name type="scientific">Roseimaritima ulvae</name>
    <dbReference type="NCBI Taxonomy" id="980254"/>
    <lineage>
        <taxon>Bacteria</taxon>
        <taxon>Pseudomonadati</taxon>
        <taxon>Planctomycetota</taxon>
        <taxon>Planctomycetia</taxon>
        <taxon>Pirellulales</taxon>
        <taxon>Pirellulaceae</taxon>
        <taxon>Roseimaritima</taxon>
    </lineage>
</organism>
<keyword evidence="1" id="KW-0472">Membrane</keyword>
<keyword evidence="1" id="KW-0812">Transmembrane</keyword>
<feature type="transmembrane region" description="Helical" evidence="1">
    <location>
        <begin position="6"/>
        <end position="21"/>
    </location>
</feature>
<evidence type="ECO:0000256" key="1">
    <source>
        <dbReference type="SAM" id="Phobius"/>
    </source>
</evidence>
<dbReference type="OrthoDB" id="284519at2"/>
<reference evidence="2 3" key="1">
    <citation type="submission" date="2019-08" db="EMBL/GenBank/DDBJ databases">
        <title>Deep-cultivation of Planctomycetes and their phenomic and genomic characterization uncovers novel biology.</title>
        <authorList>
            <person name="Wiegand S."/>
            <person name="Jogler M."/>
            <person name="Boedeker C."/>
            <person name="Pinto D."/>
            <person name="Vollmers J."/>
            <person name="Rivas-Marin E."/>
            <person name="Kohn T."/>
            <person name="Peeters S.H."/>
            <person name="Heuer A."/>
            <person name="Rast P."/>
            <person name="Oberbeckmann S."/>
            <person name="Bunk B."/>
            <person name="Jeske O."/>
            <person name="Meyerdierks A."/>
            <person name="Storesund J.E."/>
            <person name="Kallscheuer N."/>
            <person name="Luecker S."/>
            <person name="Lage O.M."/>
            <person name="Pohl T."/>
            <person name="Merkel B.J."/>
            <person name="Hornburger P."/>
            <person name="Mueller R.-W."/>
            <person name="Bruemmer F."/>
            <person name="Labrenz M."/>
            <person name="Spormann A.M."/>
            <person name="Op den Camp H."/>
            <person name="Overmann J."/>
            <person name="Amann R."/>
            <person name="Jetten M.S.M."/>
            <person name="Mascher T."/>
            <person name="Medema M.H."/>
            <person name="Devos D.P."/>
            <person name="Kaster A.-K."/>
            <person name="Ovreas L."/>
            <person name="Rohde M."/>
            <person name="Galperin M.Y."/>
            <person name="Jogler C."/>
        </authorList>
    </citation>
    <scope>NUCLEOTIDE SEQUENCE [LARGE SCALE GENOMIC DNA]</scope>
    <source>
        <strain evidence="2 3">UC8</strain>
    </source>
</reference>
<feature type="transmembrane region" description="Helical" evidence="1">
    <location>
        <begin position="50"/>
        <end position="69"/>
    </location>
</feature>
<dbReference type="EMBL" id="CP042914">
    <property type="protein sequence ID" value="QEG39975.1"/>
    <property type="molecule type" value="Genomic_DNA"/>
</dbReference>
<evidence type="ECO:0000313" key="2">
    <source>
        <dbReference type="EMBL" id="QEG39975.1"/>
    </source>
</evidence>
<dbReference type="AlphaFoldDB" id="A0A5B9QRL0"/>
<accession>A0A5B9QRL0</accession>
<proteinExistence type="predicted"/>
<keyword evidence="1" id="KW-1133">Transmembrane helix</keyword>
<protein>
    <submittedName>
        <fullName evidence="2">Uncharacterized protein</fullName>
    </submittedName>
</protein>
<feature type="transmembrane region" description="Helical" evidence="1">
    <location>
        <begin position="75"/>
        <end position="97"/>
    </location>
</feature>
<keyword evidence="3" id="KW-1185">Reference proteome</keyword>